<accession>A0A1A6GFR2</accession>
<name>A0A1A6GFR2_NEOLE</name>
<dbReference type="Proteomes" id="UP000092124">
    <property type="component" value="Unassembled WGS sequence"/>
</dbReference>
<gene>
    <name evidence="2" type="ORF">A6R68_07324</name>
</gene>
<protein>
    <submittedName>
        <fullName evidence="2">Uncharacterized protein</fullName>
    </submittedName>
</protein>
<reference evidence="2 3" key="1">
    <citation type="submission" date="2016-06" db="EMBL/GenBank/DDBJ databases">
        <title>The Draft Genome Sequence and Annotation of the Desert Woodrat Neotoma lepida.</title>
        <authorList>
            <person name="Campbell M."/>
            <person name="Oakeson K.F."/>
            <person name="Yandell M."/>
            <person name="Halpert J.R."/>
            <person name="Dearing D."/>
        </authorList>
    </citation>
    <scope>NUCLEOTIDE SEQUENCE [LARGE SCALE GENOMIC DNA]</scope>
    <source>
        <strain evidence="2">417</strain>
        <tissue evidence="2">Liver</tissue>
    </source>
</reference>
<proteinExistence type="predicted"/>
<feature type="region of interest" description="Disordered" evidence="1">
    <location>
        <begin position="1"/>
        <end position="34"/>
    </location>
</feature>
<organism evidence="2 3">
    <name type="scientific">Neotoma lepida</name>
    <name type="common">Desert woodrat</name>
    <dbReference type="NCBI Taxonomy" id="56216"/>
    <lineage>
        <taxon>Eukaryota</taxon>
        <taxon>Metazoa</taxon>
        <taxon>Chordata</taxon>
        <taxon>Craniata</taxon>
        <taxon>Vertebrata</taxon>
        <taxon>Euteleostomi</taxon>
        <taxon>Mammalia</taxon>
        <taxon>Eutheria</taxon>
        <taxon>Euarchontoglires</taxon>
        <taxon>Glires</taxon>
        <taxon>Rodentia</taxon>
        <taxon>Myomorpha</taxon>
        <taxon>Muroidea</taxon>
        <taxon>Cricetidae</taxon>
        <taxon>Neotominae</taxon>
        <taxon>Neotoma</taxon>
    </lineage>
</organism>
<dbReference type="EMBL" id="LZPO01097357">
    <property type="protein sequence ID" value="OBS64137.1"/>
    <property type="molecule type" value="Genomic_DNA"/>
</dbReference>
<evidence type="ECO:0000256" key="1">
    <source>
        <dbReference type="SAM" id="MobiDB-lite"/>
    </source>
</evidence>
<comment type="caution">
    <text evidence="2">The sequence shown here is derived from an EMBL/GenBank/DDBJ whole genome shotgun (WGS) entry which is preliminary data.</text>
</comment>
<evidence type="ECO:0000313" key="3">
    <source>
        <dbReference type="Proteomes" id="UP000092124"/>
    </source>
</evidence>
<sequence length="34" mass="3648">MQVSCRQLGPPPTPPNPITTSPKPHLPWETATAP</sequence>
<evidence type="ECO:0000313" key="2">
    <source>
        <dbReference type="EMBL" id="OBS64137.1"/>
    </source>
</evidence>
<dbReference type="AlphaFoldDB" id="A0A1A6GFR2"/>
<keyword evidence="3" id="KW-1185">Reference proteome</keyword>